<proteinExistence type="predicted"/>
<accession>J9FL93</accession>
<comment type="caution">
    <text evidence="1">The sequence shown here is derived from an EMBL/GenBank/DDBJ whole genome shotgun (WGS) entry which is preliminary data.</text>
</comment>
<protein>
    <submittedName>
        <fullName evidence="1">Uncharacterized protein</fullName>
    </submittedName>
</protein>
<dbReference type="AlphaFoldDB" id="J9FL93"/>
<organism evidence="1">
    <name type="scientific">gut metagenome</name>
    <dbReference type="NCBI Taxonomy" id="749906"/>
    <lineage>
        <taxon>unclassified sequences</taxon>
        <taxon>metagenomes</taxon>
        <taxon>organismal metagenomes</taxon>
    </lineage>
</organism>
<reference evidence="1" key="1">
    <citation type="journal article" date="2012" name="PLoS ONE">
        <title>Gene sets for utilization of primary and secondary nutrition supplies in the distal gut of endangered iberian lynx.</title>
        <authorList>
            <person name="Alcaide M."/>
            <person name="Messina E."/>
            <person name="Richter M."/>
            <person name="Bargiela R."/>
            <person name="Peplies J."/>
            <person name="Huws S.A."/>
            <person name="Newbold C.J."/>
            <person name="Golyshin P.N."/>
            <person name="Simon M.A."/>
            <person name="Lopez G."/>
            <person name="Yakimov M.M."/>
            <person name="Ferrer M."/>
        </authorList>
    </citation>
    <scope>NUCLEOTIDE SEQUENCE</scope>
</reference>
<name>J9FL93_9ZZZZ</name>
<gene>
    <name evidence="1" type="ORF">EVA_16226</name>
</gene>
<dbReference type="EMBL" id="AMCI01005684">
    <property type="protein sequence ID" value="EJW95666.1"/>
    <property type="molecule type" value="Genomic_DNA"/>
</dbReference>
<evidence type="ECO:0000313" key="1">
    <source>
        <dbReference type="EMBL" id="EJW95666.1"/>
    </source>
</evidence>
<sequence length="201" mass="23507">MTDKVEVIHISHILICFHQFKVNATLQKHFFDFLFLFFLRPLANEVIQGCIFTTNILFRVIDNAFLAEQFAICIINRNRFMYNFYLATITTNNRLYSRRIRRYRRGNWVITIRRRCMTTWSESRINHNWAIPIRICKQSADITKVHNHKCVLPSFSRSLVPRPIICLNSVIEPIISSKTISFVILQSAPVDSSLDVVAITG</sequence>